<evidence type="ECO:0000259" key="10">
    <source>
        <dbReference type="PROSITE" id="PS50111"/>
    </source>
</evidence>
<comment type="similarity">
    <text evidence="5">Belongs to the methyl-accepting chemotaxis (MCP) protein family.</text>
</comment>
<dbReference type="OrthoDB" id="2489132at2"/>
<evidence type="ECO:0000256" key="6">
    <source>
        <dbReference type="PROSITE-ProRule" id="PRU00284"/>
    </source>
</evidence>
<feature type="coiled-coil region" evidence="7">
    <location>
        <begin position="358"/>
        <end position="423"/>
    </location>
</feature>
<dbReference type="PROSITE" id="PS50885">
    <property type="entry name" value="HAMP"/>
    <property type="match status" value="1"/>
</dbReference>
<dbReference type="EMBL" id="FOGV01000003">
    <property type="protein sequence ID" value="SER62966.1"/>
    <property type="molecule type" value="Genomic_DNA"/>
</dbReference>
<comment type="caution">
    <text evidence="12">The sequence shown here is derived from an EMBL/GenBank/DDBJ whole genome shotgun (WGS) entry which is preliminary data.</text>
</comment>
<dbReference type="AlphaFoldDB" id="A0A1H9QR34"/>
<keyword evidence="9" id="KW-1133">Transmembrane helix</keyword>
<accession>A0A1H9QR34</accession>
<evidence type="ECO:0000256" key="5">
    <source>
        <dbReference type="ARBA" id="ARBA00029447"/>
    </source>
</evidence>
<name>A0A1H9QR34_9BACI</name>
<dbReference type="PROSITE" id="PS50111">
    <property type="entry name" value="CHEMOTAXIS_TRANSDUC_2"/>
    <property type="match status" value="1"/>
</dbReference>
<dbReference type="GO" id="GO:0005886">
    <property type="term" value="C:plasma membrane"/>
    <property type="evidence" value="ECO:0007669"/>
    <property type="project" value="UniProtKB-SubCell"/>
</dbReference>
<keyword evidence="2" id="KW-1003">Cell membrane</keyword>
<evidence type="ECO:0000256" key="8">
    <source>
        <dbReference type="SAM" id="MobiDB-lite"/>
    </source>
</evidence>
<feature type="domain" description="HAMP" evidence="11">
    <location>
        <begin position="71"/>
        <end position="124"/>
    </location>
</feature>
<feature type="transmembrane region" description="Helical" evidence="9">
    <location>
        <begin position="12"/>
        <end position="35"/>
    </location>
</feature>
<evidence type="ECO:0000313" key="12">
    <source>
        <dbReference type="EMBL" id="SER62966.1"/>
    </source>
</evidence>
<feature type="domain" description="Methyl-accepting transducer" evidence="10">
    <location>
        <begin position="143"/>
        <end position="379"/>
    </location>
</feature>
<reference evidence="13" key="1">
    <citation type="submission" date="2016-10" db="EMBL/GenBank/DDBJ databases">
        <authorList>
            <person name="de Groot N.N."/>
        </authorList>
    </citation>
    <scope>NUCLEOTIDE SEQUENCE [LARGE SCALE GENOMIC DNA]</scope>
    <source>
        <strain evidence="13">10nlg</strain>
    </source>
</reference>
<keyword evidence="7" id="KW-0175">Coiled coil</keyword>
<dbReference type="PANTHER" id="PTHR32089:SF112">
    <property type="entry name" value="LYSOZYME-LIKE PROTEIN-RELATED"/>
    <property type="match status" value="1"/>
</dbReference>
<dbReference type="InterPro" id="IPR003660">
    <property type="entry name" value="HAMP_dom"/>
</dbReference>
<evidence type="ECO:0000256" key="3">
    <source>
        <dbReference type="ARBA" id="ARBA00023136"/>
    </source>
</evidence>
<evidence type="ECO:0000313" key="13">
    <source>
        <dbReference type="Proteomes" id="UP000199318"/>
    </source>
</evidence>
<keyword evidence="13" id="KW-1185">Reference proteome</keyword>
<dbReference type="InterPro" id="IPR004089">
    <property type="entry name" value="MCPsignal_dom"/>
</dbReference>
<protein>
    <submittedName>
        <fullName evidence="12">Methyl-accepting chemotaxis protein</fullName>
    </submittedName>
</protein>
<evidence type="ECO:0000256" key="7">
    <source>
        <dbReference type="SAM" id="Coils"/>
    </source>
</evidence>
<evidence type="ECO:0000259" key="11">
    <source>
        <dbReference type="PROSITE" id="PS50885"/>
    </source>
</evidence>
<dbReference type="Gene3D" id="1.10.287.950">
    <property type="entry name" value="Methyl-accepting chemotaxis protein"/>
    <property type="match status" value="1"/>
</dbReference>
<gene>
    <name evidence="12" type="ORF">SAMN05444126_103112</name>
</gene>
<evidence type="ECO:0000256" key="4">
    <source>
        <dbReference type="ARBA" id="ARBA00023224"/>
    </source>
</evidence>
<keyword evidence="4 6" id="KW-0807">Transducer</keyword>
<dbReference type="Pfam" id="PF00015">
    <property type="entry name" value="MCPsignal"/>
    <property type="match status" value="1"/>
</dbReference>
<feature type="transmembrane region" description="Helical" evidence="9">
    <location>
        <begin position="47"/>
        <end position="70"/>
    </location>
</feature>
<dbReference type="STRING" id="1464123.SAMN05444126_103112"/>
<evidence type="ECO:0000256" key="2">
    <source>
        <dbReference type="ARBA" id="ARBA00022475"/>
    </source>
</evidence>
<dbReference type="GO" id="GO:0007165">
    <property type="term" value="P:signal transduction"/>
    <property type="evidence" value="ECO:0007669"/>
    <property type="project" value="UniProtKB-KW"/>
</dbReference>
<feature type="region of interest" description="Disordered" evidence="8">
    <location>
        <begin position="160"/>
        <end position="180"/>
    </location>
</feature>
<evidence type="ECO:0000256" key="1">
    <source>
        <dbReference type="ARBA" id="ARBA00004236"/>
    </source>
</evidence>
<dbReference type="PANTHER" id="PTHR32089">
    <property type="entry name" value="METHYL-ACCEPTING CHEMOTAXIS PROTEIN MCPB"/>
    <property type="match status" value="1"/>
</dbReference>
<evidence type="ECO:0000256" key="9">
    <source>
        <dbReference type="SAM" id="Phobius"/>
    </source>
</evidence>
<proteinExistence type="inferred from homology"/>
<dbReference type="RefSeq" id="WP_093071979.1">
    <property type="nucleotide sequence ID" value="NZ_FOGV01000003.1"/>
</dbReference>
<feature type="coiled-coil region" evidence="7">
    <location>
        <begin position="207"/>
        <end position="241"/>
    </location>
</feature>
<dbReference type="Proteomes" id="UP000199318">
    <property type="component" value="Unassembled WGS sequence"/>
</dbReference>
<comment type="subcellular location">
    <subcellularLocation>
        <location evidence="1">Cell membrane</location>
    </subcellularLocation>
</comment>
<sequence>MQGGYRFSIKRKMVLGICTVAAVTYSMSAFFIFVVSDYVEASLGMSANGFIVLTFVLGIIWTGILGYLGARAIVRPLERLEKGAAKVASGDLKNGVDVPKSDDELRSLAQAYNQMIASLQTMFQDVNSHFSTTNEQVKTMRSASDQAAKQAETINRSVEEISGGAQQSAQSIQNASESIDDVRDTAAEVQAYAEKTDRLSSDMVRSLQESREVIEALVAGVEKLARENEGSLTSVQRLEENAAQVEEIISLVGNIAGQTNLLALNASIEAARAGEHGKGFAVVADEVRKLADQSTNAAASISDLITTMQKDVRSVVQIVSAQVEQANSEAKRGIAANKTMAGMAETVNEAAESVRTIYQLADQQLAAAEKTAQESQNVAAVAEETAAGTADAAEAVAEQTSMMQEIAASSEALLQQAESLKQTISRFKV</sequence>
<feature type="compositionally biased region" description="Low complexity" evidence="8">
    <location>
        <begin position="160"/>
        <end position="177"/>
    </location>
</feature>
<keyword evidence="9" id="KW-0812">Transmembrane</keyword>
<organism evidence="12 13">
    <name type="scientific">Salisediminibacterium halotolerans</name>
    <dbReference type="NCBI Taxonomy" id="517425"/>
    <lineage>
        <taxon>Bacteria</taxon>
        <taxon>Bacillati</taxon>
        <taxon>Bacillota</taxon>
        <taxon>Bacilli</taxon>
        <taxon>Bacillales</taxon>
        <taxon>Bacillaceae</taxon>
        <taxon>Salisediminibacterium</taxon>
    </lineage>
</organism>
<dbReference type="CDD" id="cd06225">
    <property type="entry name" value="HAMP"/>
    <property type="match status" value="1"/>
</dbReference>
<dbReference type="SMART" id="SM00283">
    <property type="entry name" value="MA"/>
    <property type="match status" value="1"/>
</dbReference>
<dbReference type="SMART" id="SM00304">
    <property type="entry name" value="HAMP"/>
    <property type="match status" value="1"/>
</dbReference>
<dbReference type="Pfam" id="PF00672">
    <property type="entry name" value="HAMP"/>
    <property type="match status" value="1"/>
</dbReference>
<keyword evidence="3 9" id="KW-0472">Membrane</keyword>
<dbReference type="SUPFAM" id="SSF58104">
    <property type="entry name" value="Methyl-accepting chemotaxis protein (MCP) signaling domain"/>
    <property type="match status" value="1"/>
</dbReference>